<sequence>MILHLIKGLSSRVVLFPMLIFNALFWYRLNYPFQMRLYNTVIEDVIAGVREAFLDEGVDEQVLQELKQIWENKLMSSKAVEPIIDPPEPQPPQLSSSVKTYSAANKGGSKRNSNANSNAHSGAQQQAQAKEPTLPQPQVQQPQPQPTHVQPQQIQSQMPHQSQQPQPQQMQQVQHVQHMQGIPIQQQVQQPVQQHQTIAQQQQVINPPAPVIEKQVSIQIKLPVHQNLPERLVTVHVPASAIQGNQLHAIFTGPIITTAITLPVHIATSLLQQHVNQTFEGLPGFTPVPVAHPVQVVSQGANNIMQQQLIQGQQQGNIAQLDGAVGDSSDDDDDEEEEENDDDEDLDEEKEEEEQEDPSAREEEPLCSEDDVTDDDPADLFDTDNVVVCQYDKITRSRNKWKFYLKDGIMNLGGKDFVFQKANGDAEW</sequence>
<evidence type="ECO:0000313" key="9">
    <source>
        <dbReference type="Proteomes" id="UP000215335"/>
    </source>
</evidence>
<dbReference type="FunFam" id="2.30.18.10:FF:000002">
    <property type="entry name" value="Transcription initiation factor IIA subunit 1"/>
    <property type="match status" value="1"/>
</dbReference>
<dbReference type="GO" id="GO:0006367">
    <property type="term" value="P:transcription initiation at RNA polymerase II promoter"/>
    <property type="evidence" value="ECO:0007669"/>
    <property type="project" value="InterPro"/>
</dbReference>
<gene>
    <name evidence="8" type="ORF">TSAR_009508</name>
</gene>
<feature type="region of interest" description="Disordered" evidence="6">
    <location>
        <begin position="82"/>
        <end position="177"/>
    </location>
</feature>
<feature type="compositionally biased region" description="Acidic residues" evidence="6">
    <location>
        <begin position="365"/>
        <end position="380"/>
    </location>
</feature>
<proteinExistence type="inferred from homology"/>
<keyword evidence="4" id="KW-0804">Transcription</keyword>
<dbReference type="Pfam" id="PF03153">
    <property type="entry name" value="TFIIA"/>
    <property type="match status" value="1"/>
</dbReference>
<evidence type="ECO:0008006" key="10">
    <source>
        <dbReference type="Google" id="ProtNLM"/>
    </source>
</evidence>
<dbReference type="GO" id="GO:0005672">
    <property type="term" value="C:transcription factor TFIIA complex"/>
    <property type="evidence" value="ECO:0007669"/>
    <property type="project" value="InterPro"/>
</dbReference>
<dbReference type="InterPro" id="IPR004855">
    <property type="entry name" value="TFIIA_asu/bsu"/>
</dbReference>
<dbReference type="SUPFAM" id="SSF50784">
    <property type="entry name" value="Transcription factor IIA (TFIIA), beta-barrel domain"/>
    <property type="match status" value="1"/>
</dbReference>
<accession>A0A232EVS7</accession>
<dbReference type="InterPro" id="IPR009088">
    <property type="entry name" value="TFIIA_b-brl"/>
</dbReference>
<evidence type="ECO:0000256" key="6">
    <source>
        <dbReference type="SAM" id="MobiDB-lite"/>
    </source>
</evidence>
<dbReference type="Gene3D" id="1.10.287.100">
    <property type="match status" value="1"/>
</dbReference>
<dbReference type="Proteomes" id="UP000215335">
    <property type="component" value="Unassembled WGS sequence"/>
</dbReference>
<protein>
    <recommendedName>
        <fullName evidence="10">Transcription initiation factor IIA subunit 1</fullName>
    </recommendedName>
</protein>
<evidence type="ECO:0000256" key="7">
    <source>
        <dbReference type="SAM" id="Phobius"/>
    </source>
</evidence>
<evidence type="ECO:0000313" key="8">
    <source>
        <dbReference type="EMBL" id="OXU22452.1"/>
    </source>
</evidence>
<dbReference type="AlphaFoldDB" id="A0A232EVS7"/>
<evidence type="ECO:0000256" key="5">
    <source>
        <dbReference type="ARBA" id="ARBA00023242"/>
    </source>
</evidence>
<comment type="subcellular location">
    <subcellularLocation>
        <location evidence="1">Nucleus</location>
    </subcellularLocation>
</comment>
<evidence type="ECO:0000256" key="2">
    <source>
        <dbReference type="ARBA" id="ARBA00010059"/>
    </source>
</evidence>
<dbReference type="PANTHER" id="PTHR12694:SF8">
    <property type="entry name" value="TRANSCRIPTION INITIATION FACTOR IIA SUBUNIT 1"/>
    <property type="match status" value="1"/>
</dbReference>
<evidence type="ECO:0000256" key="1">
    <source>
        <dbReference type="ARBA" id="ARBA00004123"/>
    </source>
</evidence>
<organism evidence="8 9">
    <name type="scientific">Trichomalopsis sarcophagae</name>
    <dbReference type="NCBI Taxonomy" id="543379"/>
    <lineage>
        <taxon>Eukaryota</taxon>
        <taxon>Metazoa</taxon>
        <taxon>Ecdysozoa</taxon>
        <taxon>Arthropoda</taxon>
        <taxon>Hexapoda</taxon>
        <taxon>Insecta</taxon>
        <taxon>Pterygota</taxon>
        <taxon>Neoptera</taxon>
        <taxon>Endopterygota</taxon>
        <taxon>Hymenoptera</taxon>
        <taxon>Apocrita</taxon>
        <taxon>Proctotrupomorpha</taxon>
        <taxon>Chalcidoidea</taxon>
        <taxon>Pteromalidae</taxon>
        <taxon>Pteromalinae</taxon>
        <taxon>Trichomalopsis</taxon>
    </lineage>
</organism>
<keyword evidence="3" id="KW-0805">Transcription regulation</keyword>
<dbReference type="EMBL" id="NNAY01001960">
    <property type="protein sequence ID" value="OXU22452.1"/>
    <property type="molecule type" value="Genomic_DNA"/>
</dbReference>
<keyword evidence="7" id="KW-1133">Transmembrane helix</keyword>
<comment type="similarity">
    <text evidence="2">Belongs to the TFIIA subunit 1 family.</text>
</comment>
<keyword evidence="5" id="KW-0539">Nucleus</keyword>
<reference evidence="8 9" key="1">
    <citation type="journal article" date="2017" name="Curr. Biol.">
        <title>The Evolution of Venom by Co-option of Single-Copy Genes.</title>
        <authorList>
            <person name="Martinson E.O."/>
            <person name="Mrinalini"/>
            <person name="Kelkar Y.D."/>
            <person name="Chang C.H."/>
            <person name="Werren J.H."/>
        </authorList>
    </citation>
    <scope>NUCLEOTIDE SEQUENCE [LARGE SCALE GENOMIC DNA]</scope>
    <source>
        <strain evidence="8 9">Alberta</strain>
        <tissue evidence="8">Whole body</tissue>
    </source>
</reference>
<evidence type="ECO:0000256" key="4">
    <source>
        <dbReference type="ARBA" id="ARBA00023163"/>
    </source>
</evidence>
<feature type="region of interest" description="Disordered" evidence="6">
    <location>
        <begin position="321"/>
        <end position="380"/>
    </location>
</feature>
<feature type="compositionally biased region" description="Polar residues" evidence="6">
    <location>
        <begin position="94"/>
        <end position="103"/>
    </location>
</feature>
<name>A0A232EVS7_9HYME</name>
<dbReference type="PANTHER" id="PTHR12694">
    <property type="entry name" value="TRANSCRIPTION INITIATION FACTOR IIA SUBUNIT 1"/>
    <property type="match status" value="1"/>
</dbReference>
<dbReference type="SUPFAM" id="SSF47396">
    <property type="entry name" value="Transcription factor IIA (TFIIA), alpha-helical domain"/>
    <property type="match status" value="1"/>
</dbReference>
<dbReference type="OrthoDB" id="6275927at2759"/>
<feature type="transmembrane region" description="Helical" evidence="7">
    <location>
        <begin position="12"/>
        <end position="29"/>
    </location>
</feature>
<dbReference type="CDD" id="cd07976">
    <property type="entry name" value="TFIIA_alpha_beta_like"/>
    <property type="match status" value="2"/>
</dbReference>
<keyword evidence="9" id="KW-1185">Reference proteome</keyword>
<evidence type="ECO:0000256" key="3">
    <source>
        <dbReference type="ARBA" id="ARBA00023015"/>
    </source>
</evidence>
<dbReference type="STRING" id="543379.A0A232EVS7"/>
<comment type="caution">
    <text evidence="8">The sequence shown here is derived from an EMBL/GenBank/DDBJ whole genome shotgun (WGS) entry which is preliminary data.</text>
</comment>
<feature type="compositionally biased region" description="Low complexity" evidence="6">
    <location>
        <begin position="105"/>
        <end position="177"/>
    </location>
</feature>
<keyword evidence="7" id="KW-0812">Transmembrane</keyword>
<keyword evidence="7" id="KW-0472">Membrane</keyword>
<feature type="compositionally biased region" description="Acidic residues" evidence="6">
    <location>
        <begin position="328"/>
        <end position="357"/>
    </location>
</feature>
<dbReference type="Gene3D" id="2.30.18.10">
    <property type="entry name" value="Transcription factor IIA (TFIIA), beta-barrel domain"/>
    <property type="match status" value="1"/>
</dbReference>
<dbReference type="SMART" id="SM01371">
    <property type="entry name" value="TFIIA"/>
    <property type="match status" value="1"/>
</dbReference>
<dbReference type="FunFam" id="1.10.287.100:FF:000001">
    <property type="entry name" value="Transcription initiation factor IIA subunit"/>
    <property type="match status" value="1"/>
</dbReference>